<reference evidence="4 5" key="1">
    <citation type="submission" date="2019-01" db="EMBL/GenBank/DDBJ databases">
        <title>Agromyces.</title>
        <authorList>
            <person name="Li J."/>
        </authorList>
    </citation>
    <scope>NUCLEOTIDE SEQUENCE [LARGE SCALE GENOMIC DNA]</scope>
    <source>
        <strain evidence="4 5">DSM 15934</strain>
    </source>
</reference>
<dbReference type="SUPFAM" id="SSF55729">
    <property type="entry name" value="Acyl-CoA N-acyltransferases (Nat)"/>
    <property type="match status" value="2"/>
</dbReference>
<evidence type="ECO:0000256" key="2">
    <source>
        <dbReference type="ARBA" id="ARBA00023315"/>
    </source>
</evidence>
<sequence>MNASSRRPLPEIRHILPHESTVEAELIERAFAAGPYGHLPKSAERRYFERDTAGRAASGAVLVSVDDDGRVTGTASVLRAATPYSRVAVPGEAEIRLLAVDPATQGAGLGEALMRASLEAALEWGADALVLDTGAANTRAQALYERLGFDRVPAREAAVSSVEVEALVYRYALQQRDDVRVRLMRDDEAEFVSELVESAYAVDFTLTDDYRASIAAVGERARDHQVWVATDAASGALLGTVSTPRPGGAISPLARGGELDFRFLGVAAEARRRGIGALLVDHVLLLGRLRGVRRVVLNTGPEMVSAQRLYDRLGFERLHEREYHFTRSDGSSFLMLAYGRESDDATDAATGAASKTSAA</sequence>
<name>A0A4Q2L226_9MICO</name>
<keyword evidence="1 4" id="KW-0808">Transferase</keyword>
<evidence type="ECO:0000313" key="5">
    <source>
        <dbReference type="Proteomes" id="UP000293865"/>
    </source>
</evidence>
<protein>
    <submittedName>
        <fullName evidence="4">GNAT family N-acetyltransferase</fullName>
    </submittedName>
</protein>
<dbReference type="AlphaFoldDB" id="A0A4Q2L226"/>
<evidence type="ECO:0000259" key="3">
    <source>
        <dbReference type="PROSITE" id="PS51186"/>
    </source>
</evidence>
<proteinExistence type="predicted"/>
<comment type="caution">
    <text evidence="4">The sequence shown here is derived from an EMBL/GenBank/DDBJ whole genome shotgun (WGS) entry which is preliminary data.</text>
</comment>
<dbReference type="CDD" id="cd04301">
    <property type="entry name" value="NAT_SF"/>
    <property type="match status" value="2"/>
</dbReference>
<dbReference type="Proteomes" id="UP000293865">
    <property type="component" value="Unassembled WGS sequence"/>
</dbReference>
<dbReference type="EMBL" id="SDPN01000013">
    <property type="protein sequence ID" value="RXZ70920.1"/>
    <property type="molecule type" value="Genomic_DNA"/>
</dbReference>
<dbReference type="PANTHER" id="PTHR43877:SF2">
    <property type="entry name" value="AMINOALKYLPHOSPHONATE N-ACETYLTRANSFERASE-RELATED"/>
    <property type="match status" value="1"/>
</dbReference>
<dbReference type="PROSITE" id="PS51186">
    <property type="entry name" value="GNAT"/>
    <property type="match status" value="2"/>
</dbReference>
<dbReference type="InterPro" id="IPR016181">
    <property type="entry name" value="Acyl_CoA_acyltransferase"/>
</dbReference>
<feature type="domain" description="N-acetyltransferase" evidence="3">
    <location>
        <begin position="10"/>
        <end position="174"/>
    </location>
</feature>
<gene>
    <name evidence="4" type="ORF">ESP51_08770</name>
</gene>
<dbReference type="PANTHER" id="PTHR43877">
    <property type="entry name" value="AMINOALKYLPHOSPHONATE N-ACETYLTRANSFERASE-RELATED-RELATED"/>
    <property type="match status" value="1"/>
</dbReference>
<dbReference type="GO" id="GO:0016747">
    <property type="term" value="F:acyltransferase activity, transferring groups other than amino-acyl groups"/>
    <property type="evidence" value="ECO:0007669"/>
    <property type="project" value="InterPro"/>
</dbReference>
<accession>A0A4Q2L226</accession>
<dbReference type="Gene3D" id="3.40.630.30">
    <property type="match status" value="2"/>
</dbReference>
<keyword evidence="2" id="KW-0012">Acyltransferase</keyword>
<dbReference type="InterPro" id="IPR000182">
    <property type="entry name" value="GNAT_dom"/>
</dbReference>
<dbReference type="OrthoDB" id="273614at2"/>
<dbReference type="Pfam" id="PF00583">
    <property type="entry name" value="Acetyltransf_1"/>
    <property type="match status" value="2"/>
</dbReference>
<feature type="domain" description="N-acetyltransferase" evidence="3">
    <location>
        <begin position="179"/>
        <end position="340"/>
    </location>
</feature>
<keyword evidence="5" id="KW-1185">Reference proteome</keyword>
<organism evidence="4 5">
    <name type="scientific">Agromyces albus</name>
    <dbReference type="NCBI Taxonomy" id="205332"/>
    <lineage>
        <taxon>Bacteria</taxon>
        <taxon>Bacillati</taxon>
        <taxon>Actinomycetota</taxon>
        <taxon>Actinomycetes</taxon>
        <taxon>Micrococcales</taxon>
        <taxon>Microbacteriaceae</taxon>
        <taxon>Agromyces</taxon>
    </lineage>
</organism>
<evidence type="ECO:0000313" key="4">
    <source>
        <dbReference type="EMBL" id="RXZ70920.1"/>
    </source>
</evidence>
<evidence type="ECO:0000256" key="1">
    <source>
        <dbReference type="ARBA" id="ARBA00022679"/>
    </source>
</evidence>
<dbReference type="InterPro" id="IPR050832">
    <property type="entry name" value="Bact_Acetyltransf"/>
</dbReference>